<dbReference type="Pfam" id="PF01323">
    <property type="entry name" value="DSBA"/>
    <property type="match status" value="1"/>
</dbReference>
<evidence type="ECO:0000259" key="1">
    <source>
        <dbReference type="Pfam" id="PF01323"/>
    </source>
</evidence>
<dbReference type="InterPro" id="IPR036249">
    <property type="entry name" value="Thioredoxin-like_sf"/>
</dbReference>
<dbReference type="PANTHER" id="PTHR13887:SF41">
    <property type="entry name" value="THIOREDOXIN SUPERFAMILY PROTEIN"/>
    <property type="match status" value="1"/>
</dbReference>
<dbReference type="SUPFAM" id="SSF52833">
    <property type="entry name" value="Thioredoxin-like"/>
    <property type="match status" value="1"/>
</dbReference>
<reference evidence="2 3" key="1">
    <citation type="submission" date="2024-03" db="EMBL/GenBank/DDBJ databases">
        <title>Analysis of soft rot Pectobacteriaceae population diversity in US potato growing regions between 2016 and 2022.</title>
        <authorList>
            <person name="Ma X."/>
            <person name="Zhang X."/>
            <person name="Stodghill P."/>
            <person name="Rioux R."/>
            <person name="Babler B."/>
            <person name="Shrestha S."/>
            <person name="Babler B."/>
            <person name="Rivedal H."/>
            <person name="Frost K."/>
            <person name="Hao J."/>
            <person name="Secor G."/>
            <person name="Swingle B."/>
        </authorList>
    </citation>
    <scope>NUCLEOTIDE SEQUENCE [LARGE SCALE GENOMIC DNA]</scope>
    <source>
        <strain evidence="2 3">UMSS2</strain>
    </source>
</reference>
<comment type="caution">
    <text evidence="2">The sequence shown here is derived from an EMBL/GenBank/DDBJ whole genome shotgun (WGS) entry which is preliminary data.</text>
</comment>
<gene>
    <name evidence="2" type="ORF">WCT63_07425</name>
</gene>
<dbReference type="CDD" id="cd03024">
    <property type="entry name" value="DsbA_FrnE"/>
    <property type="match status" value="1"/>
</dbReference>
<dbReference type="Gene3D" id="3.40.30.10">
    <property type="entry name" value="Glutaredoxin"/>
    <property type="match status" value="1"/>
</dbReference>
<evidence type="ECO:0000313" key="3">
    <source>
        <dbReference type="Proteomes" id="UP001313132"/>
    </source>
</evidence>
<organism evidence="2 3">
    <name type="scientific">Pectobacterium versatile</name>
    <dbReference type="NCBI Taxonomy" id="2488639"/>
    <lineage>
        <taxon>Bacteria</taxon>
        <taxon>Pseudomonadati</taxon>
        <taxon>Pseudomonadota</taxon>
        <taxon>Gammaproteobacteria</taxon>
        <taxon>Enterobacterales</taxon>
        <taxon>Pectobacteriaceae</taxon>
        <taxon>Pectobacterium</taxon>
    </lineage>
</organism>
<dbReference type="EMBL" id="JBBBON010000005">
    <property type="protein sequence ID" value="MEI7102278.1"/>
    <property type="molecule type" value="Genomic_DNA"/>
</dbReference>
<protein>
    <submittedName>
        <fullName evidence="2">DsbA family oxidoreductase</fullName>
    </submittedName>
</protein>
<feature type="domain" description="DSBA-like thioredoxin" evidence="1">
    <location>
        <begin position="9"/>
        <end position="207"/>
    </location>
</feature>
<keyword evidence="3" id="KW-1185">Reference proteome</keyword>
<accession>A0ABU8JXV1</accession>
<name>A0ABU8JXV1_9GAMM</name>
<dbReference type="RefSeq" id="WP_336858051.1">
    <property type="nucleotide sequence ID" value="NZ_JBBBOM010000018.1"/>
</dbReference>
<sequence length="233" mass="25699">MKTLKPTLTIDIWSDLVCPWCWIAKKRFEQGLNSFEFRDQVVIRHHSYRLASGTPTMPFREAIVKKLGSQHSAELMMNQVETAGKSEGLTYNFDTMMFGDTEDAHTLLTAVRKAGIADAVEERFYRGSITEGRSLFDRNELVALAVEAGMAKIDAEAALENDDFRASVAGDEAHARSIGVSGVPVFVMNEKYAISGAQSADNFLNALRQVWDEQQTKFSATAGQTCGTEGCSI</sequence>
<dbReference type="Proteomes" id="UP001313132">
    <property type="component" value="Unassembled WGS sequence"/>
</dbReference>
<dbReference type="PANTHER" id="PTHR13887">
    <property type="entry name" value="GLUTATHIONE S-TRANSFERASE KAPPA"/>
    <property type="match status" value="1"/>
</dbReference>
<evidence type="ECO:0000313" key="2">
    <source>
        <dbReference type="EMBL" id="MEI7102278.1"/>
    </source>
</evidence>
<dbReference type="InterPro" id="IPR001853">
    <property type="entry name" value="DSBA-like_thioredoxin_dom"/>
</dbReference>
<proteinExistence type="predicted"/>